<protein>
    <submittedName>
        <fullName evidence="2">Uncharacterized protein</fullName>
    </submittedName>
</protein>
<proteinExistence type="predicted"/>
<dbReference type="WBParaSite" id="Hba_06001">
    <property type="protein sequence ID" value="Hba_06001"/>
    <property type="gene ID" value="Hba_06001"/>
</dbReference>
<sequence>MLLKHTNQYALYSVKHLQILVPTFLELVIFDVSDRQRFGKPRTLKTDVLKALDENLSQMQEKLADQCRFFAKESETHSRNSRRS</sequence>
<dbReference type="AlphaFoldDB" id="A0A1I7WLI2"/>
<dbReference type="Proteomes" id="UP000095283">
    <property type="component" value="Unplaced"/>
</dbReference>
<reference evidence="2" key="1">
    <citation type="submission" date="2016-11" db="UniProtKB">
        <authorList>
            <consortium name="WormBaseParasite"/>
        </authorList>
    </citation>
    <scope>IDENTIFICATION</scope>
</reference>
<accession>A0A1I7WLI2</accession>
<evidence type="ECO:0000313" key="1">
    <source>
        <dbReference type="Proteomes" id="UP000095283"/>
    </source>
</evidence>
<keyword evidence="1" id="KW-1185">Reference proteome</keyword>
<name>A0A1I7WLI2_HETBA</name>
<organism evidence="1 2">
    <name type="scientific">Heterorhabditis bacteriophora</name>
    <name type="common">Entomopathogenic nematode worm</name>
    <dbReference type="NCBI Taxonomy" id="37862"/>
    <lineage>
        <taxon>Eukaryota</taxon>
        <taxon>Metazoa</taxon>
        <taxon>Ecdysozoa</taxon>
        <taxon>Nematoda</taxon>
        <taxon>Chromadorea</taxon>
        <taxon>Rhabditida</taxon>
        <taxon>Rhabditina</taxon>
        <taxon>Rhabditomorpha</taxon>
        <taxon>Strongyloidea</taxon>
        <taxon>Heterorhabditidae</taxon>
        <taxon>Heterorhabditis</taxon>
    </lineage>
</organism>
<evidence type="ECO:0000313" key="2">
    <source>
        <dbReference type="WBParaSite" id="Hba_06001"/>
    </source>
</evidence>